<reference evidence="1 2" key="1">
    <citation type="journal article" date="2019" name="Int. J. Syst. Evol. Microbiol.">
        <title>The Global Catalogue of Microorganisms (GCM) 10K type strain sequencing project: providing services to taxonomists for standard genome sequencing and annotation.</title>
        <authorList>
            <consortium name="The Broad Institute Genomics Platform"/>
            <consortium name="The Broad Institute Genome Sequencing Center for Infectious Disease"/>
            <person name="Wu L."/>
            <person name="Ma J."/>
        </authorList>
    </citation>
    <scope>NUCLEOTIDE SEQUENCE [LARGE SCALE GENOMIC DNA]</scope>
    <source>
        <strain evidence="1 2">JCM 4823</strain>
    </source>
</reference>
<dbReference type="InterPro" id="IPR036890">
    <property type="entry name" value="HATPase_C_sf"/>
</dbReference>
<evidence type="ECO:0000313" key="1">
    <source>
        <dbReference type="EMBL" id="GAA2258312.1"/>
    </source>
</evidence>
<accession>A0ABN3EHH2</accession>
<name>A0ABN3EHH2_9ACTN</name>
<organism evidence="1 2">
    <name type="scientific">Streptomyces roseiscleroticus</name>
    <dbReference type="NCBI Taxonomy" id="1972"/>
    <lineage>
        <taxon>Bacteria</taxon>
        <taxon>Bacillati</taxon>
        <taxon>Actinomycetota</taxon>
        <taxon>Actinomycetes</taxon>
        <taxon>Kitasatosporales</taxon>
        <taxon>Streptomycetaceae</taxon>
        <taxon>Streptomyces</taxon>
    </lineage>
</organism>
<evidence type="ECO:0000313" key="2">
    <source>
        <dbReference type="Proteomes" id="UP001500442"/>
    </source>
</evidence>
<dbReference type="EMBL" id="BAAASN010000004">
    <property type="protein sequence ID" value="GAA2258312.1"/>
    <property type="molecule type" value="Genomic_DNA"/>
</dbReference>
<protein>
    <submittedName>
        <fullName evidence="1">Uncharacterized protein</fullName>
    </submittedName>
</protein>
<proteinExistence type="predicted"/>
<dbReference type="Proteomes" id="UP001500442">
    <property type="component" value="Unassembled WGS sequence"/>
</dbReference>
<comment type="caution">
    <text evidence="1">The sequence shown here is derived from an EMBL/GenBank/DDBJ whole genome shotgun (WGS) entry which is preliminary data.</text>
</comment>
<gene>
    <name evidence="1" type="ORF">GCM10010368_26280</name>
</gene>
<sequence length="54" mass="5782">MDQKGRIGGSTLRIAVSDPRDGQLPYVRRAARADTSGRGLVIVREVAGRWASAS</sequence>
<keyword evidence="2" id="KW-1185">Reference proteome</keyword>
<dbReference type="Gene3D" id="3.30.565.10">
    <property type="entry name" value="Histidine kinase-like ATPase, C-terminal domain"/>
    <property type="match status" value="1"/>
</dbReference>